<dbReference type="PIRSF" id="PIRSF017082">
    <property type="entry name" value="YflP"/>
    <property type="match status" value="1"/>
</dbReference>
<sequence>MIRLLAILAVLLLASWTVRAEDYPARSLRIIAPYAPGGQTDILARLIAQPLAEALGRPVVVENRPGANGVLGHDLGAKAPPDGATLLLGNSAMLSVMPNLANLPYDPKRDFAPVVLVAGGPLVLEVPPALPVVTVQDLIALSRQRPGGLNHGLGGFGTIHHLLAEMLRSRYGAVWANVPYRGSGPMLVDLMAGRLDLAFDNTSSSAGYLREGQLRAIAVTRRTPLLPGVPTLEEQGFPDTDAVAWHGVLAPSGTPGPLVEQLNAALVAIIRHPATRAKLADLGLDPIASSAAEFQAFILAENERWGGVIRASGTRLED</sequence>
<dbReference type="InterPro" id="IPR005064">
    <property type="entry name" value="BUG"/>
</dbReference>
<organism evidence="2 3">
    <name type="scientific">Paracraurococcus lichenis</name>
    <dbReference type="NCBI Taxonomy" id="3064888"/>
    <lineage>
        <taxon>Bacteria</taxon>
        <taxon>Pseudomonadati</taxon>
        <taxon>Pseudomonadota</taxon>
        <taxon>Alphaproteobacteria</taxon>
        <taxon>Acetobacterales</taxon>
        <taxon>Roseomonadaceae</taxon>
        <taxon>Paracraurococcus</taxon>
    </lineage>
</organism>
<gene>
    <name evidence="2" type="ORF">Q7A36_24315</name>
</gene>
<dbReference type="Proteomes" id="UP001243009">
    <property type="component" value="Unassembled WGS sequence"/>
</dbReference>
<dbReference type="SUPFAM" id="SSF53850">
    <property type="entry name" value="Periplasmic binding protein-like II"/>
    <property type="match status" value="1"/>
</dbReference>
<evidence type="ECO:0000313" key="2">
    <source>
        <dbReference type="EMBL" id="MDO9711494.1"/>
    </source>
</evidence>
<dbReference type="InterPro" id="IPR042100">
    <property type="entry name" value="Bug_dom1"/>
</dbReference>
<name>A0ABT9E5T5_9PROT</name>
<proteinExistence type="inferred from homology"/>
<dbReference type="PANTHER" id="PTHR42928:SF5">
    <property type="entry name" value="BLR1237 PROTEIN"/>
    <property type="match status" value="1"/>
</dbReference>
<keyword evidence="3" id="KW-1185">Reference proteome</keyword>
<evidence type="ECO:0000313" key="3">
    <source>
        <dbReference type="Proteomes" id="UP001243009"/>
    </source>
</evidence>
<dbReference type="PANTHER" id="PTHR42928">
    <property type="entry name" value="TRICARBOXYLATE-BINDING PROTEIN"/>
    <property type="match status" value="1"/>
</dbReference>
<dbReference type="RefSeq" id="WP_305106353.1">
    <property type="nucleotide sequence ID" value="NZ_JAUTWS010000029.1"/>
</dbReference>
<dbReference type="Gene3D" id="3.40.190.150">
    <property type="entry name" value="Bordetella uptake gene, domain 1"/>
    <property type="match status" value="1"/>
</dbReference>
<dbReference type="Gene3D" id="3.40.190.10">
    <property type="entry name" value="Periplasmic binding protein-like II"/>
    <property type="match status" value="1"/>
</dbReference>
<dbReference type="EMBL" id="JAUTWS010000029">
    <property type="protein sequence ID" value="MDO9711494.1"/>
    <property type="molecule type" value="Genomic_DNA"/>
</dbReference>
<accession>A0ABT9E5T5</accession>
<dbReference type="CDD" id="cd13578">
    <property type="entry name" value="PBP2_Bug27"/>
    <property type="match status" value="1"/>
</dbReference>
<reference evidence="2 3" key="1">
    <citation type="submission" date="2023-08" db="EMBL/GenBank/DDBJ databases">
        <title>The draft genome sequence of Paracraurococcus sp. LOR1-02.</title>
        <authorList>
            <person name="Kingkaew E."/>
            <person name="Tanasupawat S."/>
        </authorList>
    </citation>
    <scope>NUCLEOTIDE SEQUENCE [LARGE SCALE GENOMIC DNA]</scope>
    <source>
        <strain evidence="2 3">LOR1-02</strain>
    </source>
</reference>
<comment type="caution">
    <text evidence="2">The sequence shown here is derived from an EMBL/GenBank/DDBJ whole genome shotgun (WGS) entry which is preliminary data.</text>
</comment>
<comment type="similarity">
    <text evidence="1">Belongs to the UPF0065 (bug) family.</text>
</comment>
<dbReference type="Pfam" id="PF03401">
    <property type="entry name" value="TctC"/>
    <property type="match status" value="1"/>
</dbReference>
<protein>
    <submittedName>
        <fullName evidence="2">Tripartite tricarboxylate transporter substrate binding protein</fullName>
    </submittedName>
</protein>
<evidence type="ECO:0000256" key="1">
    <source>
        <dbReference type="ARBA" id="ARBA00006987"/>
    </source>
</evidence>